<feature type="signal peptide" evidence="2">
    <location>
        <begin position="1"/>
        <end position="19"/>
    </location>
</feature>
<name>A0A1M5BIF1_9BACT</name>
<keyword evidence="4" id="KW-1185">Reference proteome</keyword>
<keyword evidence="2" id="KW-0732">Signal</keyword>
<proteinExistence type="predicted"/>
<dbReference type="Proteomes" id="UP000184041">
    <property type="component" value="Unassembled WGS sequence"/>
</dbReference>
<gene>
    <name evidence="3" type="ORF">SAMN05443144_108140</name>
</gene>
<feature type="compositionally biased region" description="Basic and acidic residues" evidence="1">
    <location>
        <begin position="34"/>
        <end position="43"/>
    </location>
</feature>
<dbReference type="AlphaFoldDB" id="A0A1M5BIF1"/>
<dbReference type="EMBL" id="FQUS01000008">
    <property type="protein sequence ID" value="SHF42403.1"/>
    <property type="molecule type" value="Genomic_DNA"/>
</dbReference>
<evidence type="ECO:0000313" key="3">
    <source>
        <dbReference type="EMBL" id="SHF42403.1"/>
    </source>
</evidence>
<feature type="chain" id="PRO_5013019462" description="LPP20 lipoprotein" evidence="2">
    <location>
        <begin position="20"/>
        <end position="188"/>
    </location>
</feature>
<sequence length="188" mass="19981">MHRTVISIVILTAIVLVAAACSGTSNTTRPPDTPQKETAHKDDALPDWFGEESVMYDSSAVQAYAGAIGPDAASAEAKAAERATTLLKRSISGRLEAVRAEAVQELGMEAGLANADFLVDLRKADGAVDETVTTLQTGTMPVEGQSSMRGLAAVELSKEELIEQLNKRMSAHAETWNAMKQSGAFQEF</sequence>
<feature type="region of interest" description="Disordered" evidence="1">
    <location>
        <begin position="23"/>
        <end position="43"/>
    </location>
</feature>
<evidence type="ECO:0008006" key="5">
    <source>
        <dbReference type="Google" id="ProtNLM"/>
    </source>
</evidence>
<evidence type="ECO:0000256" key="2">
    <source>
        <dbReference type="SAM" id="SignalP"/>
    </source>
</evidence>
<organism evidence="3 4">
    <name type="scientific">Fodinibius roseus</name>
    <dbReference type="NCBI Taxonomy" id="1194090"/>
    <lineage>
        <taxon>Bacteria</taxon>
        <taxon>Pseudomonadati</taxon>
        <taxon>Balneolota</taxon>
        <taxon>Balneolia</taxon>
        <taxon>Balneolales</taxon>
        <taxon>Balneolaceae</taxon>
        <taxon>Fodinibius</taxon>
    </lineage>
</organism>
<accession>A0A1M5BIF1</accession>
<dbReference type="PROSITE" id="PS51257">
    <property type="entry name" value="PROKAR_LIPOPROTEIN"/>
    <property type="match status" value="1"/>
</dbReference>
<evidence type="ECO:0000313" key="4">
    <source>
        <dbReference type="Proteomes" id="UP000184041"/>
    </source>
</evidence>
<dbReference type="RefSeq" id="WP_073062779.1">
    <property type="nucleotide sequence ID" value="NZ_FQUS01000008.1"/>
</dbReference>
<reference evidence="3 4" key="1">
    <citation type="submission" date="2016-11" db="EMBL/GenBank/DDBJ databases">
        <authorList>
            <person name="Jaros S."/>
            <person name="Januszkiewicz K."/>
            <person name="Wedrychowicz H."/>
        </authorList>
    </citation>
    <scope>NUCLEOTIDE SEQUENCE [LARGE SCALE GENOMIC DNA]</scope>
    <source>
        <strain evidence="3 4">DSM 21986</strain>
    </source>
</reference>
<evidence type="ECO:0000256" key="1">
    <source>
        <dbReference type="SAM" id="MobiDB-lite"/>
    </source>
</evidence>
<protein>
    <recommendedName>
        <fullName evidence="5">LPP20 lipoprotein</fullName>
    </recommendedName>
</protein>